<organism evidence="9 10">
    <name type="scientific">Sipha flava</name>
    <name type="common">yellow sugarcane aphid</name>
    <dbReference type="NCBI Taxonomy" id="143950"/>
    <lineage>
        <taxon>Eukaryota</taxon>
        <taxon>Metazoa</taxon>
        <taxon>Ecdysozoa</taxon>
        <taxon>Arthropoda</taxon>
        <taxon>Hexapoda</taxon>
        <taxon>Insecta</taxon>
        <taxon>Pterygota</taxon>
        <taxon>Neoptera</taxon>
        <taxon>Paraneoptera</taxon>
        <taxon>Hemiptera</taxon>
        <taxon>Sternorrhyncha</taxon>
        <taxon>Aphidomorpha</taxon>
        <taxon>Aphidoidea</taxon>
        <taxon>Aphididae</taxon>
        <taxon>Sipha</taxon>
    </lineage>
</organism>
<dbReference type="CDD" id="cd11792">
    <property type="entry name" value="SH3_Fut8"/>
    <property type="match status" value="1"/>
</dbReference>
<dbReference type="GO" id="GO:0006487">
    <property type="term" value="P:protein N-linked glycosylation"/>
    <property type="evidence" value="ECO:0007669"/>
    <property type="project" value="TreeGrafter"/>
</dbReference>
<gene>
    <name evidence="10 11" type="primary">LOC112684339</name>
</gene>
<keyword evidence="2 5" id="KW-0328">Glycosyltransferase</keyword>
<feature type="domain" description="GT23" evidence="8">
    <location>
        <begin position="176"/>
        <end position="461"/>
    </location>
</feature>
<dbReference type="SUPFAM" id="SSF50044">
    <property type="entry name" value="SH3-domain"/>
    <property type="match status" value="1"/>
</dbReference>
<keyword evidence="9" id="KW-1185">Reference proteome</keyword>
<dbReference type="AlphaFoldDB" id="A0A8B8FKZ6"/>
<dbReference type="InterPro" id="IPR035653">
    <property type="entry name" value="Fut8_SH3"/>
</dbReference>
<evidence type="ECO:0000259" key="8">
    <source>
        <dbReference type="PROSITE" id="PS51659"/>
    </source>
</evidence>
<keyword evidence="6" id="KW-0472">Membrane</keyword>
<evidence type="ECO:0000313" key="10">
    <source>
        <dbReference type="RefSeq" id="XP_025411584.1"/>
    </source>
</evidence>
<evidence type="ECO:0000256" key="4">
    <source>
        <dbReference type="PROSITE-ProRule" id="PRU00192"/>
    </source>
</evidence>
<protein>
    <submittedName>
        <fullName evidence="10 11">Alpha-(1,6)-fucosyltransferase-like</fullName>
    </submittedName>
</protein>
<keyword evidence="6" id="KW-1133">Transmembrane helix</keyword>
<keyword evidence="6" id="KW-0812">Transmembrane</keyword>
<evidence type="ECO:0000313" key="9">
    <source>
        <dbReference type="Proteomes" id="UP000694846"/>
    </source>
</evidence>
<comment type="similarity">
    <text evidence="5">Belongs to the glycosyltransferase 23 family.</text>
</comment>
<comment type="caution">
    <text evidence="5">Lacks conserved residue(s) required for the propagation of feature annotation.</text>
</comment>
<evidence type="ECO:0000259" key="7">
    <source>
        <dbReference type="PROSITE" id="PS50002"/>
    </source>
</evidence>
<dbReference type="RefSeq" id="XP_025411584.1">
    <property type="nucleotide sequence ID" value="XM_025555799.1"/>
</dbReference>
<sequence>MLDHWIHILTFIWIMCCIYLITIQSVNRNDRRTSYFQQNEILRVKIDKISVTNAEISDQISALNELLKYQNSFEGHQPSEDYEYLRRRIYSNTKEFWYYANAEFNALETLVEDMDALNFLRVKQLAHENYMSLLLDNLKLADVDQHSRWRQQMFDHLSGLVQWRLNRLQNPLYCKGAKKLICNSTFIDSDCGFTCRVHILLNCLVIAYVNGRTLIVPAEDGWLMQGDEWESLFLPLSDTCLTSHGQTTLKWPGNEDAQVLWLDISHFIDSRNPHYPFEIPEDLAPALRVLHGDPVVWWIGQFLKFILRPRPSTSQMLDGLFNDLKFQTPIVGLQISKDLKHPPHRLLSEYMSHVEEYYKIKEMESGYEKKRIYLSTYDPKLLNKLKHKYPNYEIISVVDLPKKFSSQEDNANRTIHNIIIDLYFLSRCDYLVCTFSFDMGRMAYEMMNTLHPDAPIRFTSLDGIYNYPGKMRRLNVAVIPHEPTENGEIELQQGDLISLSNNHRNGSSSGTSLRTHQTGLFPSFKVTPKVETKNYPYYPAAVGNNDKV</sequence>
<dbReference type="Proteomes" id="UP000694846">
    <property type="component" value="Unplaced"/>
</dbReference>
<dbReference type="InterPro" id="IPR045573">
    <property type="entry name" value="Fut8_N_cat"/>
</dbReference>
<dbReference type="InterPro" id="IPR027350">
    <property type="entry name" value="GT23_dom"/>
</dbReference>
<dbReference type="InterPro" id="IPR036028">
    <property type="entry name" value="SH3-like_dom_sf"/>
</dbReference>
<dbReference type="Gene3D" id="1.10.287.1060">
    <property type="entry name" value="ESAT-6-like"/>
    <property type="match status" value="1"/>
</dbReference>
<evidence type="ECO:0000256" key="3">
    <source>
        <dbReference type="ARBA" id="ARBA00022679"/>
    </source>
</evidence>
<evidence type="ECO:0000256" key="2">
    <source>
        <dbReference type="ARBA" id="ARBA00022676"/>
    </source>
</evidence>
<accession>A0A8B8FKZ6</accession>
<reference evidence="10 11" key="1">
    <citation type="submission" date="2025-04" db="UniProtKB">
        <authorList>
            <consortium name="RefSeq"/>
        </authorList>
    </citation>
    <scope>IDENTIFICATION</scope>
    <source>
        <tissue evidence="10 11">Whole body</tissue>
    </source>
</reference>
<evidence type="ECO:0000256" key="1">
    <source>
        <dbReference type="ARBA" id="ARBA00022443"/>
    </source>
</evidence>
<dbReference type="GeneID" id="112684339"/>
<dbReference type="RefSeq" id="XP_025411585.1">
    <property type="nucleotide sequence ID" value="XM_025555800.1"/>
</dbReference>
<dbReference type="PROSITE" id="PS51659">
    <property type="entry name" value="GT23"/>
    <property type="match status" value="1"/>
</dbReference>
<dbReference type="CDD" id="cd11300">
    <property type="entry name" value="Fut8_like"/>
    <property type="match status" value="1"/>
</dbReference>
<dbReference type="Pfam" id="PF19745">
    <property type="entry name" value="FUT8_N_cat"/>
    <property type="match status" value="1"/>
</dbReference>
<keyword evidence="3 5" id="KW-0808">Transferase</keyword>
<evidence type="ECO:0000256" key="6">
    <source>
        <dbReference type="SAM" id="Phobius"/>
    </source>
</evidence>
<evidence type="ECO:0000313" key="11">
    <source>
        <dbReference type="RefSeq" id="XP_025411585.1"/>
    </source>
</evidence>
<name>A0A8B8FKZ6_9HEMI</name>
<dbReference type="Gene3D" id="3.40.50.11350">
    <property type="match status" value="1"/>
</dbReference>
<dbReference type="PROSITE" id="PS50002">
    <property type="entry name" value="SH3"/>
    <property type="match status" value="1"/>
</dbReference>
<dbReference type="GO" id="GO:0046921">
    <property type="term" value="F:alpha-(1-&gt;6)-fucosyltransferase activity"/>
    <property type="evidence" value="ECO:0007669"/>
    <property type="project" value="TreeGrafter"/>
</dbReference>
<proteinExistence type="inferred from homology"/>
<dbReference type="InterPro" id="IPR001452">
    <property type="entry name" value="SH3_domain"/>
</dbReference>
<keyword evidence="1 4" id="KW-0728">SH3 domain</keyword>
<evidence type="ECO:0000256" key="5">
    <source>
        <dbReference type="PROSITE-ProRule" id="PRU00992"/>
    </source>
</evidence>
<dbReference type="OrthoDB" id="2014825at2759"/>
<dbReference type="PANTHER" id="PTHR13132:SF29">
    <property type="entry name" value="ALPHA-(1,6)-FUCOSYLTRANSFERASE"/>
    <property type="match status" value="1"/>
</dbReference>
<feature type="transmembrane region" description="Helical" evidence="6">
    <location>
        <begin position="6"/>
        <end position="23"/>
    </location>
</feature>
<dbReference type="PANTHER" id="PTHR13132">
    <property type="entry name" value="ALPHA- 1,6 -FUCOSYLTRANSFERASE"/>
    <property type="match status" value="1"/>
</dbReference>
<feature type="domain" description="SH3" evidence="7">
    <location>
        <begin position="470"/>
        <end position="531"/>
    </location>
</feature>
<dbReference type="Gene3D" id="2.30.30.40">
    <property type="entry name" value="SH3 Domains"/>
    <property type="match status" value="1"/>
</dbReference>